<dbReference type="SUPFAM" id="SSF53474">
    <property type="entry name" value="alpha/beta-Hydrolases"/>
    <property type="match status" value="1"/>
</dbReference>
<dbReference type="PANTHER" id="PTHR43265">
    <property type="entry name" value="ESTERASE ESTD"/>
    <property type="match status" value="1"/>
</dbReference>
<dbReference type="InterPro" id="IPR022742">
    <property type="entry name" value="Hydrolase_4"/>
</dbReference>
<dbReference type="AlphaFoldDB" id="A0A6N7EM62"/>
<comment type="caution">
    <text evidence="2">The sequence shown here is derived from an EMBL/GenBank/DDBJ whole genome shotgun (WGS) entry which is preliminary data.</text>
</comment>
<dbReference type="RefSeq" id="WP_152193805.1">
    <property type="nucleotide sequence ID" value="NZ_VUKD01000001.1"/>
</dbReference>
<sequence>MIETNLTFESGSHTLAGTLTTPAGTGPFPTVLLIPGSGPVDRDSDHKRMPLGVTRELAEALDRAGVATFRYDKRGVGQSTGRWRAAGFLDNIDDARAALDTARARPEVDADQVILLGHSEGALLATAVAGATGTVAGVVLVSPSAKPGDEALAWQAEQIGPTLPKPVQLVLRLLRTDLATRSAKNRAKIRQTTADEAWVDGTKLNARWTREFMAYDPGPDLAKITVPVLAVTGTKDLQVDVADLERVADLVPGPVETHAVADVNHILRSQPGPASLSTYKKDIRRPVDPRVVEHVTDWVSRQVRAAGRVGGAE</sequence>
<dbReference type="Pfam" id="PF12146">
    <property type="entry name" value="Hydrolase_4"/>
    <property type="match status" value="1"/>
</dbReference>
<dbReference type="InterPro" id="IPR053145">
    <property type="entry name" value="AB_hydrolase_Est10"/>
</dbReference>
<evidence type="ECO:0000313" key="3">
    <source>
        <dbReference type="Proteomes" id="UP000437709"/>
    </source>
</evidence>
<evidence type="ECO:0000259" key="1">
    <source>
        <dbReference type="Pfam" id="PF12146"/>
    </source>
</evidence>
<name>A0A6N7EM62_9MICO</name>
<dbReference type="Gene3D" id="3.40.50.1820">
    <property type="entry name" value="alpha/beta hydrolase"/>
    <property type="match status" value="1"/>
</dbReference>
<dbReference type="EMBL" id="WHPC01000170">
    <property type="protein sequence ID" value="MPV39140.1"/>
    <property type="molecule type" value="Genomic_DNA"/>
</dbReference>
<dbReference type="PANTHER" id="PTHR43265:SF1">
    <property type="entry name" value="ESTERASE ESTD"/>
    <property type="match status" value="1"/>
</dbReference>
<keyword evidence="2" id="KW-0378">Hydrolase</keyword>
<dbReference type="GO" id="GO:0052689">
    <property type="term" value="F:carboxylic ester hydrolase activity"/>
    <property type="evidence" value="ECO:0007669"/>
    <property type="project" value="TreeGrafter"/>
</dbReference>
<proteinExistence type="predicted"/>
<dbReference type="Proteomes" id="UP000437709">
    <property type="component" value="Unassembled WGS sequence"/>
</dbReference>
<protein>
    <submittedName>
        <fullName evidence="2">Alpha/beta fold hydrolase</fullName>
    </submittedName>
</protein>
<evidence type="ECO:0000313" key="2">
    <source>
        <dbReference type="EMBL" id="MPV39140.1"/>
    </source>
</evidence>
<dbReference type="OrthoDB" id="63034at2"/>
<feature type="domain" description="Serine aminopeptidase S33" evidence="1">
    <location>
        <begin position="53"/>
        <end position="253"/>
    </location>
</feature>
<reference evidence="2 3" key="1">
    <citation type="submission" date="2019-10" db="EMBL/GenBank/DDBJ databases">
        <title>Georgenia wutianyii sp. nov. and Georgenia yuyongxinii sp. nov. isolated from plateau pika (Ochotona curzoniae) in the Qinghai-Tibet plateau of China.</title>
        <authorList>
            <person name="Tian Z."/>
        </authorList>
    </citation>
    <scope>NUCLEOTIDE SEQUENCE [LARGE SCALE GENOMIC DNA]</scope>
    <source>
        <strain evidence="2 3">JCM 19765</strain>
    </source>
</reference>
<organism evidence="2 3">
    <name type="scientific">Georgenia subflava</name>
    <dbReference type="NCBI Taxonomy" id="1622177"/>
    <lineage>
        <taxon>Bacteria</taxon>
        <taxon>Bacillati</taxon>
        <taxon>Actinomycetota</taxon>
        <taxon>Actinomycetes</taxon>
        <taxon>Micrococcales</taxon>
        <taxon>Bogoriellaceae</taxon>
        <taxon>Georgenia</taxon>
    </lineage>
</organism>
<gene>
    <name evidence="2" type="ORF">GB881_19225</name>
</gene>
<accession>A0A6N7EM62</accession>
<keyword evidence="3" id="KW-1185">Reference proteome</keyword>
<dbReference type="InterPro" id="IPR029058">
    <property type="entry name" value="AB_hydrolase_fold"/>
</dbReference>